<dbReference type="EMBL" id="MGFH01000013">
    <property type="protein sequence ID" value="OGM08436.1"/>
    <property type="molecule type" value="Genomic_DNA"/>
</dbReference>
<feature type="signal peptide" evidence="2">
    <location>
        <begin position="1"/>
        <end position="27"/>
    </location>
</feature>
<dbReference type="InterPro" id="IPR023614">
    <property type="entry name" value="Porin_dom_sf"/>
</dbReference>
<evidence type="ECO:0000256" key="1">
    <source>
        <dbReference type="SAM" id="Coils"/>
    </source>
</evidence>
<comment type="caution">
    <text evidence="3">The sequence shown here is derived from an EMBL/GenBank/DDBJ whole genome shotgun (WGS) entry which is preliminary data.</text>
</comment>
<feature type="chain" id="PRO_5009533658" description="TonB-dependent receptor-like beta-barrel domain-containing protein" evidence="2">
    <location>
        <begin position="28"/>
        <end position="459"/>
    </location>
</feature>
<proteinExistence type="predicted"/>
<reference evidence="3 4" key="1">
    <citation type="journal article" date="2016" name="Nat. Commun.">
        <title>Thousands of microbial genomes shed light on interconnected biogeochemical processes in an aquifer system.</title>
        <authorList>
            <person name="Anantharaman K."/>
            <person name="Brown C.T."/>
            <person name="Hug L.A."/>
            <person name="Sharon I."/>
            <person name="Castelle C.J."/>
            <person name="Probst A.J."/>
            <person name="Thomas B.C."/>
            <person name="Singh A."/>
            <person name="Wilkins M.J."/>
            <person name="Karaoz U."/>
            <person name="Brodie E.L."/>
            <person name="Williams K.H."/>
            <person name="Hubbard S.S."/>
            <person name="Banfield J.F."/>
        </authorList>
    </citation>
    <scope>NUCLEOTIDE SEQUENCE [LARGE SCALE GENOMIC DNA]</scope>
</reference>
<evidence type="ECO:0000313" key="3">
    <source>
        <dbReference type="EMBL" id="OGM08436.1"/>
    </source>
</evidence>
<evidence type="ECO:0000313" key="4">
    <source>
        <dbReference type="Proteomes" id="UP000178735"/>
    </source>
</evidence>
<name>A0A1F7X033_9BACT</name>
<evidence type="ECO:0000256" key="2">
    <source>
        <dbReference type="SAM" id="SignalP"/>
    </source>
</evidence>
<feature type="coiled-coil region" evidence="1">
    <location>
        <begin position="32"/>
        <end position="73"/>
    </location>
</feature>
<dbReference type="STRING" id="1817813.A2008_03600"/>
<dbReference type="AlphaFoldDB" id="A0A1F7X033"/>
<keyword evidence="2" id="KW-0732">Signal</keyword>
<dbReference type="Gene3D" id="2.40.160.10">
    <property type="entry name" value="Porin"/>
    <property type="match status" value="1"/>
</dbReference>
<keyword evidence="1" id="KW-0175">Coiled coil</keyword>
<evidence type="ECO:0008006" key="5">
    <source>
        <dbReference type="Google" id="ProtNLM"/>
    </source>
</evidence>
<dbReference type="SUPFAM" id="SSF56935">
    <property type="entry name" value="Porins"/>
    <property type="match status" value="1"/>
</dbReference>
<protein>
    <recommendedName>
        <fullName evidence="5">TonB-dependent receptor-like beta-barrel domain-containing protein</fullName>
    </recommendedName>
</protein>
<dbReference type="Proteomes" id="UP000178735">
    <property type="component" value="Unassembled WGS sequence"/>
</dbReference>
<accession>A0A1F7X033</accession>
<sequence length="459" mass="51180">MRNKIIKFSLIANIILAAVIFSVPVTAAAAENAVSEKLVRELINEVKELKKSNEVLKAELDAVKKEQSDIQKKVASLSLSPSPSAGAEGLSDLEKELNAAAAGSVSPGAKTEAQNTLGMAGATNPDMGVVGIASYTAAKKYEDQGGSPSANTFSFDEAELNFSGYVDPFHKYDLVLGFHEDEVGVEEAYLTKFDLPMKLAGRLGKFRSSMGFINQHHVDELPWAGEHVFLDSFLGEEGLVTTGLELKKTFASKGKWTPTLSYELGSGHEYDMAAGTGTPNRLAMHLDKSFARDRRNLIRLRNHFDIGEKKDFALGLSYLDSDHRSLKTYGADFQYRYRPQSYQGLTLLGEFMRRDDRAYNEKRRVAGLNDKSPQGYMLNLEYQWDPVWKAGAVYSRFDDPAGILSGKCDSKIVYIAHPQTEFTRYLLQYEQREMAGLEKDHRTTLQLIFSTGYHRHKLK</sequence>
<organism evidence="3 4">
    <name type="scientific">Candidatus Wallbacteria bacterium GWC2_49_35</name>
    <dbReference type="NCBI Taxonomy" id="1817813"/>
    <lineage>
        <taxon>Bacteria</taxon>
        <taxon>Candidatus Walliibacteriota</taxon>
    </lineage>
</organism>
<gene>
    <name evidence="3" type="ORF">A2008_03600</name>
</gene>